<dbReference type="PROSITE" id="PS50801">
    <property type="entry name" value="STAS"/>
    <property type="match status" value="1"/>
</dbReference>
<dbReference type="AlphaFoldDB" id="A0A4U7JLR6"/>
<dbReference type="SUPFAM" id="SSF47226">
    <property type="entry name" value="Histidine-containing phosphotransfer domain, HPT domain"/>
    <property type="match status" value="1"/>
</dbReference>
<protein>
    <submittedName>
        <fullName evidence="1">Hpt domain-containing protein</fullName>
    </submittedName>
</protein>
<reference evidence="1 2" key="1">
    <citation type="submission" date="2020-09" db="EMBL/GenBank/DDBJ databases">
        <title>Characterization and genome sequencing of Ruminiclostridium sp. nov. MA18.</title>
        <authorList>
            <person name="Rettenmaier R."/>
            <person name="Kowollik M.-L."/>
            <person name="Liebl W."/>
            <person name="Zverlov V."/>
        </authorList>
    </citation>
    <scope>NUCLEOTIDE SEQUENCE [LARGE SCALE GENOMIC DNA]</scope>
    <source>
        <strain evidence="1 2">MA18</strain>
    </source>
</reference>
<evidence type="ECO:0000313" key="1">
    <source>
        <dbReference type="EMBL" id="QNU66131.1"/>
    </source>
</evidence>
<evidence type="ECO:0000313" key="2">
    <source>
        <dbReference type="Proteomes" id="UP000306409"/>
    </source>
</evidence>
<name>A0A4U7JLR6_9FIRM</name>
<dbReference type="PROSITE" id="PS50894">
    <property type="entry name" value="HPT"/>
    <property type="match status" value="1"/>
</dbReference>
<dbReference type="PANTHER" id="PTHR43395">
    <property type="entry name" value="SENSOR HISTIDINE KINASE CHEA"/>
    <property type="match status" value="1"/>
</dbReference>
<dbReference type="Proteomes" id="UP000306409">
    <property type="component" value="Chromosome"/>
</dbReference>
<dbReference type="CDD" id="cd00088">
    <property type="entry name" value="HPT"/>
    <property type="match status" value="1"/>
</dbReference>
<dbReference type="InterPro" id="IPR008207">
    <property type="entry name" value="Sig_transdc_His_kin_Hpt_dom"/>
</dbReference>
<dbReference type="RefSeq" id="WP_137696876.1">
    <property type="nucleotide sequence ID" value="NZ_CP061336.1"/>
</dbReference>
<dbReference type="InterPro" id="IPR036641">
    <property type="entry name" value="HPT_dom_sf"/>
</dbReference>
<dbReference type="GO" id="GO:0000160">
    <property type="term" value="P:phosphorelay signal transduction system"/>
    <property type="evidence" value="ECO:0007669"/>
    <property type="project" value="InterPro"/>
</dbReference>
<dbReference type="Pfam" id="PF01627">
    <property type="entry name" value="Hpt"/>
    <property type="match status" value="1"/>
</dbReference>
<dbReference type="EMBL" id="CP061336">
    <property type="protein sequence ID" value="QNU66131.1"/>
    <property type="molecule type" value="Genomic_DNA"/>
</dbReference>
<dbReference type="SMART" id="SM00073">
    <property type="entry name" value="HPT"/>
    <property type="match status" value="1"/>
</dbReference>
<organism evidence="1 2">
    <name type="scientific">Ruminiclostridium herbifermentans</name>
    <dbReference type="NCBI Taxonomy" id="2488810"/>
    <lineage>
        <taxon>Bacteria</taxon>
        <taxon>Bacillati</taxon>
        <taxon>Bacillota</taxon>
        <taxon>Clostridia</taxon>
        <taxon>Eubacteriales</taxon>
        <taxon>Oscillospiraceae</taxon>
        <taxon>Ruminiclostridium</taxon>
    </lineage>
</organism>
<dbReference type="PANTHER" id="PTHR43395:SF10">
    <property type="entry name" value="CHEMOTAXIS PROTEIN CHEA"/>
    <property type="match status" value="1"/>
</dbReference>
<dbReference type="OrthoDB" id="1948081at2"/>
<accession>A0A4U7JLR6</accession>
<dbReference type="InterPro" id="IPR002645">
    <property type="entry name" value="STAS_dom"/>
</dbReference>
<dbReference type="InterPro" id="IPR051315">
    <property type="entry name" value="Bact_Chemotaxis_CheA"/>
</dbReference>
<gene>
    <name evidence="1" type="ORF">EHE19_014780</name>
</gene>
<proteinExistence type="predicted"/>
<dbReference type="Gene3D" id="1.20.120.160">
    <property type="entry name" value="HPT domain"/>
    <property type="match status" value="1"/>
</dbReference>
<dbReference type="KEGG" id="rher:EHE19_014780"/>
<keyword evidence="2" id="KW-1185">Reference proteome</keyword>
<sequence length="382" mass="44026">MDEMLQVYFEETEELIQKAEECIISLEMEYSPTYVNELFRIAHTIKGSSHMVGYEDIGNLMHKIEDMLDYARNGSITFDQSIVSICFEGIDTVKKILISKREPDFNEDIIQLVNSASRISEKVDSFISVGKKEEKVAAPQSDTGIVSSLLNAKPKGKNKFYISFFIEDDAPMISPILMMIFNSVKDIGTLEYSSISDEYFSSNFHDKNIKILNIIICTDVEEADLNSYFTIFYVEKIDIVDLIKNKQNDVSFNVNGRNLIRTFKPDKDNFINNFKSYIELINLNSVLIILIDTSELTIIHEYEIKELIQIKKQLKSQEVGMGIIVNSLKTKRIYNIFEAISFIEKFNIYENQMDAMINSIKNEESSFKINKIAKEVYHGIHK</sequence>